<accession>A0ABV4Y536</accession>
<dbReference type="GO" id="GO:0008745">
    <property type="term" value="F:N-acetylmuramoyl-L-alanine amidase activity"/>
    <property type="evidence" value="ECO:0007669"/>
    <property type="project" value="UniProtKB-EC"/>
</dbReference>
<dbReference type="Gene3D" id="3.40.630.40">
    <property type="entry name" value="Zn-dependent exopeptidases"/>
    <property type="match status" value="1"/>
</dbReference>
<evidence type="ECO:0000313" key="2">
    <source>
        <dbReference type="EMBL" id="MFB2933843.1"/>
    </source>
</evidence>
<feature type="domain" description="MurNAc-LAA" evidence="1">
    <location>
        <begin position="63"/>
        <end position="181"/>
    </location>
</feature>
<dbReference type="CDD" id="cd02696">
    <property type="entry name" value="MurNAc-LAA"/>
    <property type="match status" value="1"/>
</dbReference>
<organism evidence="2 3">
    <name type="scientific">Floridaenema fluviatile BLCC-F154</name>
    <dbReference type="NCBI Taxonomy" id="3153640"/>
    <lineage>
        <taxon>Bacteria</taxon>
        <taxon>Bacillati</taxon>
        <taxon>Cyanobacteriota</taxon>
        <taxon>Cyanophyceae</taxon>
        <taxon>Oscillatoriophycideae</taxon>
        <taxon>Aerosakkonematales</taxon>
        <taxon>Aerosakkonemataceae</taxon>
        <taxon>Floridanema</taxon>
        <taxon>Floridanema fluviatile</taxon>
    </lineage>
</organism>
<sequence>MGRIFISAGHDLSDPGAVAFGTTEAKEMMLTRDLIVKELEAQRVEFYSVPDDLSLKRTIEWINSKAKKGDVALELHGNAFNGSARGTEAFYIAGNERRKQDAELILKALLAEVPELNLRGRVLSRGAKTDTTTPHGRLAFCRQVAVASILIELCFVDNREDLSLLQNHRDRFAKAIAKALIEWSGQKGQTPEVTQVSPINIRINNYEYEEKGILVNGNSFIPIDLVEQLEIPLVNHPEVRQIRYGGIVYVKAVDLQPFNVSVGWDSGTRTVILNRKGNGELEEIMGFGNASEVQLNTFLESQNEEALARFPLLPKVYIEEAQIEGVNYDIAFCQMCLETNFLRFGGQVKPEQNNFCGLGAVDGGAAGAFFPDMRTGIKAHIQHLKAYASTDPINKMPIVDPRFHLVRRGIAPLVKGLTGRWASDRLYDQKIMALVRRLHGIV</sequence>
<evidence type="ECO:0000313" key="3">
    <source>
        <dbReference type="Proteomes" id="UP001576776"/>
    </source>
</evidence>
<comment type="caution">
    <text evidence="2">The sequence shown here is derived from an EMBL/GenBank/DDBJ whole genome shotgun (WGS) entry which is preliminary data.</text>
</comment>
<reference evidence="2 3" key="1">
    <citation type="submission" date="2024-09" db="EMBL/GenBank/DDBJ databases">
        <title>Floridaenema gen nov. (Aerosakkonemataceae, Aerosakkonematales ord. nov., Cyanobacteria) from benthic tropical and subtropical fresh waters, with the description of four new species.</title>
        <authorList>
            <person name="Moretto J.A."/>
            <person name="Berthold D.E."/>
            <person name="Lefler F.W."/>
            <person name="Huang I.-S."/>
            <person name="Laughinghouse H. IV."/>
        </authorList>
    </citation>
    <scope>NUCLEOTIDE SEQUENCE [LARGE SCALE GENOMIC DNA]</scope>
    <source>
        <strain evidence="2 3">BLCC-F154</strain>
    </source>
</reference>
<protein>
    <submittedName>
        <fullName evidence="2">N-acetylmuramoyl-L-alanine amidase</fullName>
        <ecNumber evidence="2">3.5.1.28</ecNumber>
    </submittedName>
</protein>
<keyword evidence="3" id="KW-1185">Reference proteome</keyword>
<dbReference type="RefSeq" id="WP_413255377.1">
    <property type="nucleotide sequence ID" value="NZ_JBHFNS010000014.1"/>
</dbReference>
<dbReference type="InterPro" id="IPR050695">
    <property type="entry name" value="N-acetylmuramoyl_amidase_3"/>
</dbReference>
<evidence type="ECO:0000259" key="1">
    <source>
        <dbReference type="SMART" id="SM00646"/>
    </source>
</evidence>
<dbReference type="SMART" id="SM00646">
    <property type="entry name" value="Ami_3"/>
    <property type="match status" value="1"/>
</dbReference>
<dbReference type="Pfam" id="PF01520">
    <property type="entry name" value="Amidase_3"/>
    <property type="match status" value="1"/>
</dbReference>
<dbReference type="EMBL" id="JBHFNS010000014">
    <property type="protein sequence ID" value="MFB2933843.1"/>
    <property type="molecule type" value="Genomic_DNA"/>
</dbReference>
<dbReference type="EC" id="3.5.1.28" evidence="2"/>
<proteinExistence type="predicted"/>
<dbReference type="InterPro" id="IPR002901">
    <property type="entry name" value="MGlyc_endo_b_GlcNAc-like_dom"/>
</dbReference>
<keyword evidence="2" id="KW-0378">Hydrolase</keyword>
<dbReference type="Pfam" id="PF01832">
    <property type="entry name" value="Glucosaminidase"/>
    <property type="match status" value="1"/>
</dbReference>
<dbReference type="SUPFAM" id="SSF53187">
    <property type="entry name" value="Zn-dependent exopeptidases"/>
    <property type="match status" value="1"/>
</dbReference>
<name>A0ABV4Y536_9CYAN</name>
<dbReference type="InterPro" id="IPR002508">
    <property type="entry name" value="MurNAc-LAA_cat"/>
</dbReference>
<dbReference type="PANTHER" id="PTHR30404">
    <property type="entry name" value="N-ACETYLMURAMOYL-L-ALANINE AMIDASE"/>
    <property type="match status" value="1"/>
</dbReference>
<dbReference type="Proteomes" id="UP001576776">
    <property type="component" value="Unassembled WGS sequence"/>
</dbReference>
<dbReference type="PANTHER" id="PTHR30404:SF8">
    <property type="entry name" value="AUTOLYSIN PH-RELATED"/>
    <property type="match status" value="1"/>
</dbReference>
<gene>
    <name evidence="2" type="ORF">ACE1B6_01055</name>
</gene>